<name>A0A1L3JHF4_9FLAO</name>
<dbReference type="EMBL" id="CP018155">
    <property type="protein sequence ID" value="APG64575.1"/>
    <property type="molecule type" value="Genomic_DNA"/>
</dbReference>
<organism evidence="1 2">
    <name type="scientific">Tenacibaculum todarodis</name>
    <dbReference type="NCBI Taxonomy" id="1850252"/>
    <lineage>
        <taxon>Bacteria</taxon>
        <taxon>Pseudomonadati</taxon>
        <taxon>Bacteroidota</taxon>
        <taxon>Flavobacteriia</taxon>
        <taxon>Flavobacteriales</taxon>
        <taxon>Flavobacteriaceae</taxon>
        <taxon>Tenacibaculum</taxon>
    </lineage>
</organism>
<dbReference type="STRING" id="1850252.LPB136_03980"/>
<gene>
    <name evidence="1" type="ORF">LPB136_03980</name>
</gene>
<protein>
    <submittedName>
        <fullName evidence="1">Uncharacterized protein</fullName>
    </submittedName>
</protein>
<dbReference type="Proteomes" id="UP000181898">
    <property type="component" value="Chromosome"/>
</dbReference>
<accession>A0A1L3JHF4</accession>
<dbReference type="RefSeq" id="WP_072554901.1">
    <property type="nucleotide sequence ID" value="NZ_CP018155.1"/>
</dbReference>
<reference evidence="1 2" key="1">
    <citation type="submission" date="2016-11" db="EMBL/GenBank/DDBJ databases">
        <title>Tenacibaculum sp. LPB0136, isolated from marine environment.</title>
        <authorList>
            <person name="Kim E."/>
            <person name="Yi H."/>
        </authorList>
    </citation>
    <scope>NUCLEOTIDE SEQUENCE [LARGE SCALE GENOMIC DNA]</scope>
    <source>
        <strain evidence="1 2">LPB0136</strain>
    </source>
</reference>
<evidence type="ECO:0000313" key="2">
    <source>
        <dbReference type="Proteomes" id="UP000181898"/>
    </source>
</evidence>
<keyword evidence="2" id="KW-1185">Reference proteome</keyword>
<sequence>MKTSREVNTELFLRKNQDWGGIENTDPNRVKEFILYFNKNKHLLKKPVNSEFIDLICSSMNEAILENKVNNELICLFTQYLNGVEKSEYNLMLISYWESLESSEVDFFPIADLVKKILKDGKKE</sequence>
<evidence type="ECO:0000313" key="1">
    <source>
        <dbReference type="EMBL" id="APG64575.1"/>
    </source>
</evidence>
<dbReference type="KEGG" id="ten:LPB136_03980"/>
<dbReference type="AlphaFoldDB" id="A0A1L3JHF4"/>
<dbReference type="OrthoDB" id="1450612at2"/>
<proteinExistence type="predicted"/>